<reference evidence="11 12" key="1">
    <citation type="submission" date="2022-04" db="EMBL/GenBank/DDBJ databases">
        <authorList>
            <person name="Grouzdev D.S."/>
            <person name="Pantiukh K.S."/>
            <person name="Krutkina M.S."/>
        </authorList>
    </citation>
    <scope>NUCLEOTIDE SEQUENCE [LARGE SCALE GENOMIC DNA]</scope>
    <source>
        <strain evidence="11 12">6x-1</strain>
    </source>
</reference>
<comment type="caution">
    <text evidence="11">The sequence shown here is derived from an EMBL/GenBank/DDBJ whole genome shotgun (WGS) entry which is preliminary data.</text>
</comment>
<dbReference type="Gene3D" id="3.30.70.1070">
    <property type="entry name" value="Sporulation related repeat"/>
    <property type="match status" value="1"/>
</dbReference>
<dbReference type="InterPro" id="IPR036680">
    <property type="entry name" value="SPOR-like_sf"/>
</dbReference>
<dbReference type="Pfam" id="PF05036">
    <property type="entry name" value="SPOR"/>
    <property type="match status" value="1"/>
</dbReference>
<keyword evidence="3" id="KW-0378">Hydrolase</keyword>
<dbReference type="Gene3D" id="3.40.710.10">
    <property type="entry name" value="DD-peptidase/beta-lactamase superfamily"/>
    <property type="match status" value="1"/>
</dbReference>
<feature type="compositionally biased region" description="Low complexity" evidence="8">
    <location>
        <begin position="380"/>
        <end position="390"/>
    </location>
</feature>
<feature type="region of interest" description="Disordered" evidence="8">
    <location>
        <begin position="340"/>
        <end position="390"/>
    </location>
</feature>
<evidence type="ECO:0000256" key="1">
    <source>
        <dbReference type="ARBA" id="ARBA00007164"/>
    </source>
</evidence>
<dbReference type="InterPro" id="IPR007730">
    <property type="entry name" value="SPOR-like_dom"/>
</dbReference>
<dbReference type="InterPro" id="IPR012338">
    <property type="entry name" value="Beta-lactam/transpept-like"/>
</dbReference>
<evidence type="ECO:0000256" key="9">
    <source>
        <dbReference type="SAM" id="SignalP"/>
    </source>
</evidence>
<evidence type="ECO:0000256" key="7">
    <source>
        <dbReference type="RuleBase" id="RU004016"/>
    </source>
</evidence>
<dbReference type="PANTHER" id="PTHR21581">
    <property type="entry name" value="D-ALANYL-D-ALANINE CARBOXYPEPTIDASE"/>
    <property type="match status" value="1"/>
</dbReference>
<keyword evidence="12" id="KW-1185">Reference proteome</keyword>
<dbReference type="Proteomes" id="UP001203284">
    <property type="component" value="Unassembled WGS sequence"/>
</dbReference>
<evidence type="ECO:0000256" key="2">
    <source>
        <dbReference type="ARBA" id="ARBA00022729"/>
    </source>
</evidence>
<dbReference type="RefSeq" id="WP_247029424.1">
    <property type="nucleotide sequence ID" value="NZ_JALKCH010000007.1"/>
</dbReference>
<dbReference type="Pfam" id="PF00768">
    <property type="entry name" value="Peptidase_S11"/>
    <property type="match status" value="1"/>
</dbReference>
<dbReference type="InterPro" id="IPR018044">
    <property type="entry name" value="Peptidase_S11"/>
</dbReference>
<dbReference type="InterPro" id="IPR001967">
    <property type="entry name" value="Peptidase_S11_N"/>
</dbReference>
<feature type="chain" id="PRO_5047410458" evidence="9">
    <location>
        <begin position="32"/>
        <end position="582"/>
    </location>
</feature>
<feature type="compositionally biased region" description="Polar residues" evidence="8">
    <location>
        <begin position="352"/>
        <end position="367"/>
    </location>
</feature>
<keyword evidence="6" id="KW-0961">Cell wall biogenesis/degradation</keyword>
<proteinExistence type="inferred from homology"/>
<dbReference type="PROSITE" id="PS51724">
    <property type="entry name" value="SPOR"/>
    <property type="match status" value="1"/>
</dbReference>
<dbReference type="EMBL" id="JALKCH010000007">
    <property type="protein sequence ID" value="MCK0197579.1"/>
    <property type="molecule type" value="Genomic_DNA"/>
</dbReference>
<keyword evidence="4" id="KW-0133">Cell shape</keyword>
<evidence type="ECO:0000256" key="6">
    <source>
        <dbReference type="ARBA" id="ARBA00023316"/>
    </source>
</evidence>
<feature type="domain" description="SPOR" evidence="10">
    <location>
        <begin position="501"/>
        <end position="582"/>
    </location>
</feature>
<keyword evidence="5" id="KW-0573">Peptidoglycan synthesis</keyword>
<evidence type="ECO:0000313" key="11">
    <source>
        <dbReference type="EMBL" id="MCK0197579.1"/>
    </source>
</evidence>
<dbReference type="PRINTS" id="PR00725">
    <property type="entry name" value="DADACBPTASE1"/>
</dbReference>
<protein>
    <submittedName>
        <fullName evidence="11">SPOR domain-containing protein</fullName>
    </submittedName>
</protein>
<gene>
    <name evidence="11" type="ORF">MWN34_11715</name>
</gene>
<sequence length="582" mass="60634">MRVPAKFGTYCLRAGAVLMALAVAGTGVAEAKTKKRKAVSHPAVTRHVAATPRATASRPAVVDTRVWQRGYADIVVDANTGEVLHAENADALRHPASLTKVMTLYMLFEQLGAGKVRLDSELTVSQRAAAQSPTKLGLRPGTTISVEDAIKGIVTRSANDAAMVIAENLAGDSETFAAMMTRKARSLGMSRTVFRNPNGLPDPQQVTTAHDLAILGRSIQERFPRYYPYFATKTFYYRGAAIGNHNRLLGKVEGVDGIKTGYTNASGFNLLTNVRRDGRHLVAVVLGGATAVSRDQKMTQLVASYLPRAYAGRQTVAPIAENSTTQMPLPMARAAEVAPLPAPAVAEREPSVTATLPPTRVASAQTDDATDEGESEDDAAPAAQVQAAAPAPTAAATRVMYVAPSKPLPEAGSAAPIVPTPVKTVAVPRPSRPVATMGGAPGTLGTLTFAAASMGGSLQPVARPARAPVQVASAGPITLPASASTLPPAKSTARQAAIQAAVARTGWGIQIGAFGSEEDARAHMSKAKSLGGAALKKAEPYTETTQNGMVRARFAGFDAESSARGACKSLKRGAISCMVFRN</sequence>
<dbReference type="SUPFAM" id="SSF110997">
    <property type="entry name" value="Sporulation related repeat"/>
    <property type="match status" value="1"/>
</dbReference>
<evidence type="ECO:0000313" key="12">
    <source>
        <dbReference type="Proteomes" id="UP001203284"/>
    </source>
</evidence>
<comment type="similarity">
    <text evidence="1 7">Belongs to the peptidase S11 family.</text>
</comment>
<dbReference type="PANTHER" id="PTHR21581:SF6">
    <property type="entry name" value="TRAFFICKING PROTEIN PARTICLE COMPLEX SUBUNIT 12"/>
    <property type="match status" value="1"/>
</dbReference>
<feature type="compositionally biased region" description="Acidic residues" evidence="8">
    <location>
        <begin position="368"/>
        <end position="379"/>
    </location>
</feature>
<keyword evidence="2 9" id="KW-0732">Signal</keyword>
<evidence type="ECO:0000259" key="10">
    <source>
        <dbReference type="PROSITE" id="PS51724"/>
    </source>
</evidence>
<evidence type="ECO:0000256" key="3">
    <source>
        <dbReference type="ARBA" id="ARBA00022801"/>
    </source>
</evidence>
<accession>A0ABT0DCA4</accession>
<organism evidence="11 12">
    <name type="scientific">Ancylobacter crimeensis</name>
    <dbReference type="NCBI Taxonomy" id="2579147"/>
    <lineage>
        <taxon>Bacteria</taxon>
        <taxon>Pseudomonadati</taxon>
        <taxon>Pseudomonadota</taxon>
        <taxon>Alphaproteobacteria</taxon>
        <taxon>Hyphomicrobiales</taxon>
        <taxon>Xanthobacteraceae</taxon>
        <taxon>Ancylobacter</taxon>
    </lineage>
</organism>
<name>A0ABT0DCA4_9HYPH</name>
<evidence type="ECO:0000256" key="8">
    <source>
        <dbReference type="SAM" id="MobiDB-lite"/>
    </source>
</evidence>
<evidence type="ECO:0000256" key="5">
    <source>
        <dbReference type="ARBA" id="ARBA00022984"/>
    </source>
</evidence>
<dbReference type="SUPFAM" id="SSF56601">
    <property type="entry name" value="beta-lactamase/transpeptidase-like"/>
    <property type="match status" value="1"/>
</dbReference>
<feature type="signal peptide" evidence="9">
    <location>
        <begin position="1"/>
        <end position="31"/>
    </location>
</feature>
<evidence type="ECO:0000256" key="4">
    <source>
        <dbReference type="ARBA" id="ARBA00022960"/>
    </source>
</evidence>